<evidence type="ECO:0000313" key="2">
    <source>
        <dbReference type="Proteomes" id="UP000195442"/>
    </source>
</evidence>
<accession>A0A1R4HA32</accession>
<dbReference type="EMBL" id="FUKJ01000234">
    <property type="protein sequence ID" value="SJM93105.1"/>
    <property type="molecule type" value="Genomic_DNA"/>
</dbReference>
<dbReference type="Proteomes" id="UP000195442">
    <property type="component" value="Unassembled WGS sequence"/>
</dbReference>
<keyword evidence="2" id="KW-1185">Reference proteome</keyword>
<dbReference type="AlphaFoldDB" id="A0A1R4HA32"/>
<protein>
    <submittedName>
        <fullName evidence="1">Uncharacterized protein</fullName>
    </submittedName>
</protein>
<gene>
    <name evidence="1" type="ORF">CRENPOLYSF2_3090004</name>
</gene>
<proteinExistence type="predicted"/>
<sequence>MATRHVQRLGRVGLKKAFNPTYILFQLKFIALLVKLINRCSYSIDRMKNPDGSNVADKHKKRICLIGVIRVLLWR</sequence>
<organism evidence="1 2">
    <name type="scientific">Crenothrix polyspora</name>
    <dbReference type="NCBI Taxonomy" id="360316"/>
    <lineage>
        <taxon>Bacteria</taxon>
        <taxon>Pseudomonadati</taxon>
        <taxon>Pseudomonadota</taxon>
        <taxon>Gammaproteobacteria</taxon>
        <taxon>Methylococcales</taxon>
        <taxon>Crenotrichaceae</taxon>
        <taxon>Crenothrix</taxon>
    </lineage>
</organism>
<evidence type="ECO:0000313" key="1">
    <source>
        <dbReference type="EMBL" id="SJM93105.1"/>
    </source>
</evidence>
<reference evidence="2" key="1">
    <citation type="submission" date="2017-02" db="EMBL/GenBank/DDBJ databases">
        <authorList>
            <person name="Daims H."/>
        </authorList>
    </citation>
    <scope>NUCLEOTIDE SEQUENCE [LARGE SCALE GENOMIC DNA]</scope>
</reference>
<name>A0A1R4HA32_9GAMM</name>